<gene>
    <name evidence="1" type="ORF">SAMN02745170_01362</name>
</gene>
<dbReference type="AlphaFoldDB" id="A0A1M6F484"/>
<protein>
    <submittedName>
        <fullName evidence="1">Coat F domain-containing protein</fullName>
    </submittedName>
</protein>
<dbReference type="OrthoDB" id="1685013at2"/>
<proteinExistence type="predicted"/>
<dbReference type="InterPro" id="IPR009078">
    <property type="entry name" value="Ferritin-like_SF"/>
</dbReference>
<organism evidence="1 2">
    <name type="scientific">Propionispora hippei DSM 15287</name>
    <dbReference type="NCBI Taxonomy" id="1123003"/>
    <lineage>
        <taxon>Bacteria</taxon>
        <taxon>Bacillati</taxon>
        <taxon>Bacillota</taxon>
        <taxon>Negativicutes</taxon>
        <taxon>Selenomonadales</taxon>
        <taxon>Sporomusaceae</taxon>
        <taxon>Propionispora</taxon>
    </lineage>
</organism>
<keyword evidence="2" id="KW-1185">Reference proteome</keyword>
<dbReference type="RefSeq" id="WP_149734176.1">
    <property type="nucleotide sequence ID" value="NZ_FQZD01000009.1"/>
</dbReference>
<dbReference type="InterPro" id="IPR012347">
    <property type="entry name" value="Ferritin-like"/>
</dbReference>
<name>A0A1M6F484_9FIRM</name>
<accession>A0A1M6F484</accession>
<evidence type="ECO:0000313" key="1">
    <source>
        <dbReference type="EMBL" id="SHI92544.1"/>
    </source>
</evidence>
<dbReference type="SUPFAM" id="SSF47240">
    <property type="entry name" value="Ferritin-like"/>
    <property type="match status" value="1"/>
</dbReference>
<reference evidence="1 2" key="1">
    <citation type="submission" date="2016-11" db="EMBL/GenBank/DDBJ databases">
        <authorList>
            <person name="Varghese N."/>
            <person name="Submissions S."/>
        </authorList>
    </citation>
    <scope>NUCLEOTIDE SEQUENCE [LARGE SCALE GENOMIC DNA]</scope>
    <source>
        <strain evidence="1 2">DSM 15287</strain>
    </source>
</reference>
<dbReference type="Proteomes" id="UP000322917">
    <property type="component" value="Unassembled WGS sequence"/>
</dbReference>
<evidence type="ECO:0000313" key="2">
    <source>
        <dbReference type="Proteomes" id="UP000322917"/>
    </source>
</evidence>
<dbReference type="EMBL" id="FQZD01000009">
    <property type="protein sequence ID" value="SHI92544.1"/>
    <property type="molecule type" value="Genomic_DNA"/>
</dbReference>
<sequence length="65" mass="7632">MLSQKELMQIEDFLGMEQTSVKMLNYFATNVQDNQVKQLFQQMAQKNQQHFQTISKHLNAGQTLQ</sequence>
<dbReference type="Gene3D" id="1.20.1260.10">
    <property type="match status" value="1"/>
</dbReference>